<name>A0A1S8SCF8_CLOBE</name>
<evidence type="ECO:0000256" key="1">
    <source>
        <dbReference type="SAM" id="SignalP"/>
    </source>
</evidence>
<protein>
    <submittedName>
        <fullName evidence="2">Uncharacterized protein</fullName>
    </submittedName>
</protein>
<dbReference type="EMBL" id="LZZI01000014">
    <property type="protein sequence ID" value="OOM63280.1"/>
    <property type="molecule type" value="Genomic_DNA"/>
</dbReference>
<dbReference type="Proteomes" id="UP000190973">
    <property type="component" value="Unassembled WGS sequence"/>
</dbReference>
<comment type="caution">
    <text evidence="2">The sequence shown here is derived from an EMBL/GenBank/DDBJ whole genome shotgun (WGS) entry which is preliminary data.</text>
</comment>
<feature type="chain" id="PRO_5012323091" evidence="1">
    <location>
        <begin position="24"/>
        <end position="276"/>
    </location>
</feature>
<evidence type="ECO:0000313" key="3">
    <source>
        <dbReference type="Proteomes" id="UP000190973"/>
    </source>
</evidence>
<dbReference type="RefSeq" id="WP_077837837.1">
    <property type="nucleotide sequence ID" value="NZ_JABTAE010000001.1"/>
</dbReference>
<reference evidence="2 3" key="1">
    <citation type="submission" date="2016-05" db="EMBL/GenBank/DDBJ databases">
        <title>Microbial solvent formation.</title>
        <authorList>
            <person name="Poehlein A."/>
            <person name="Montoya Solano J.D."/>
            <person name="Flitsch S."/>
            <person name="Krabben P."/>
            <person name="Duerre P."/>
            <person name="Daniel R."/>
        </authorList>
    </citation>
    <scope>NUCLEOTIDE SEQUENCE [LARGE SCALE GENOMIC DNA]</scope>
    <source>
        <strain evidence="2 3">DSM 53</strain>
    </source>
</reference>
<evidence type="ECO:0000313" key="2">
    <source>
        <dbReference type="EMBL" id="OOM63280.1"/>
    </source>
</evidence>
<proteinExistence type="predicted"/>
<dbReference type="AlphaFoldDB" id="A0A1S8SCF8"/>
<organism evidence="2 3">
    <name type="scientific">Clostridium beijerinckii</name>
    <name type="common">Clostridium MP</name>
    <dbReference type="NCBI Taxonomy" id="1520"/>
    <lineage>
        <taxon>Bacteria</taxon>
        <taxon>Bacillati</taxon>
        <taxon>Bacillota</taxon>
        <taxon>Clostridia</taxon>
        <taxon>Eubacteriales</taxon>
        <taxon>Clostridiaceae</taxon>
        <taxon>Clostridium</taxon>
    </lineage>
</organism>
<sequence length="276" mass="30804">MKKTLITFTLAAALLSTSAGVYAVSNVNNPSTDKQYTIQVENTTSENFDIAKDPTNINKRIEYTKETSLREDGSEGLIFESWNNPKTFDTRIDNIIKNNGNVESYDSTYNKDMGKNIVMLKRDKNGNVVSGETEAVNKAGADYNTSLFSKNTFVAVKEKYASSEWTTDGTVVDKDGKTLKKISKTYAVSMTKPTGKDLTKDAQNQGQMKEIAYLDEATGLPEKVELYETDNNHKMNLVNTKVYEFKYIDTAGSIYDISGVNLKQLPQFNYNENTVG</sequence>
<gene>
    <name evidence="2" type="ORF">CLBCK_10960</name>
</gene>
<feature type="signal peptide" evidence="1">
    <location>
        <begin position="1"/>
        <end position="23"/>
    </location>
</feature>
<keyword evidence="1" id="KW-0732">Signal</keyword>
<accession>A0A1S8SCF8</accession>